<protein>
    <submittedName>
        <fullName evidence="3">Receptor-type adenylate cyclase</fullName>
    </submittedName>
</protein>
<name>A0A422MSK7_TRYRA</name>
<dbReference type="Proteomes" id="UP000283634">
    <property type="component" value="Unassembled WGS sequence"/>
</dbReference>
<dbReference type="GeneID" id="40333850"/>
<feature type="transmembrane region" description="Helical" evidence="1">
    <location>
        <begin position="177"/>
        <end position="196"/>
    </location>
</feature>
<evidence type="ECO:0000313" key="3">
    <source>
        <dbReference type="EMBL" id="RNE96202.1"/>
    </source>
</evidence>
<dbReference type="RefSeq" id="XP_029233575.1">
    <property type="nucleotide sequence ID" value="XM_029386572.1"/>
</dbReference>
<organism evidence="3 4">
    <name type="scientific">Trypanosoma rangeli</name>
    <dbReference type="NCBI Taxonomy" id="5698"/>
    <lineage>
        <taxon>Eukaryota</taxon>
        <taxon>Discoba</taxon>
        <taxon>Euglenozoa</taxon>
        <taxon>Kinetoplastea</taxon>
        <taxon>Metakinetoplastina</taxon>
        <taxon>Trypanosomatida</taxon>
        <taxon>Trypanosomatidae</taxon>
        <taxon>Trypanosoma</taxon>
        <taxon>Herpetosoma</taxon>
    </lineage>
</organism>
<evidence type="ECO:0000259" key="2">
    <source>
        <dbReference type="Pfam" id="PF25493"/>
    </source>
</evidence>
<dbReference type="Pfam" id="PF25493">
    <property type="entry name" value="Peripla_BP_A-cyclase"/>
    <property type="match status" value="1"/>
</dbReference>
<accession>A0A422MSK7</accession>
<keyword evidence="3" id="KW-0675">Receptor</keyword>
<evidence type="ECO:0000313" key="4">
    <source>
        <dbReference type="Proteomes" id="UP000283634"/>
    </source>
</evidence>
<feature type="transmembrane region" description="Helical" evidence="1">
    <location>
        <begin position="150"/>
        <end position="171"/>
    </location>
</feature>
<dbReference type="EMBL" id="MKGL01000728">
    <property type="protein sequence ID" value="RNE96202.1"/>
    <property type="molecule type" value="Genomic_DNA"/>
</dbReference>
<dbReference type="AlphaFoldDB" id="A0A422MSK7"/>
<keyword evidence="1" id="KW-1133">Transmembrane helix</keyword>
<proteinExistence type="predicted"/>
<evidence type="ECO:0000256" key="1">
    <source>
        <dbReference type="SAM" id="Phobius"/>
    </source>
</evidence>
<keyword evidence="1" id="KW-0812">Transmembrane</keyword>
<gene>
    <name evidence="3" type="ORF">TraAM80_09917</name>
</gene>
<reference evidence="3 4" key="1">
    <citation type="journal article" date="2018" name="BMC Genomics">
        <title>Genomic comparison of Trypanosoma conorhini and Trypanosoma rangeli to Trypanosoma cruzi strains of high and low virulence.</title>
        <authorList>
            <person name="Bradwell K.R."/>
            <person name="Koparde V.N."/>
            <person name="Matveyev A.V."/>
            <person name="Serrano M.G."/>
            <person name="Alves J.M."/>
            <person name="Parikh H."/>
            <person name="Huang B."/>
            <person name="Lee V."/>
            <person name="Espinosa-Alvarez O."/>
            <person name="Ortiz P.A."/>
            <person name="Costa-Martins A.G."/>
            <person name="Teixeira M.M."/>
            <person name="Buck G.A."/>
        </authorList>
    </citation>
    <scope>NUCLEOTIDE SEQUENCE [LARGE SCALE GENOMIC DNA]</scope>
    <source>
        <strain evidence="3 4">AM80</strain>
    </source>
</reference>
<keyword evidence="4" id="KW-1185">Reference proteome</keyword>
<feature type="domain" description="Receptor-type adenylate cyclase GRESAG 4.1/3 periplasmic binding protein-like" evidence="2">
    <location>
        <begin position="7"/>
        <end position="224"/>
    </location>
</feature>
<comment type="caution">
    <text evidence="3">The sequence shown here is derived from an EMBL/GenBank/DDBJ whole genome shotgun (WGS) entry which is preliminary data.</text>
</comment>
<sequence>MYLSACSVGEAHAIISGPHKAAAADVLRCTLVTFDIKLRSLKLFEWQQTVTQDLPRTGWVFVLGIFSTDLPLILGHVAAHLDLHVLMSYAEHNLRCLCFVRREADGATDRVFYATSLLHWADTKSQVKIARSYHAAVTNSSRWSPLGLRGFVVVCAMLALSEVTGGITFELLLQALYVYRMIFVGAGMTLGFFASLHPPVCGDSSHCLVNYGAFDIALWSMSRVA</sequence>
<dbReference type="InterPro" id="IPR057398">
    <property type="entry name" value="GRESAG4.1/3_peripasmic_2"/>
</dbReference>
<keyword evidence="1" id="KW-0472">Membrane</keyword>
<dbReference type="OMA" id="GATRIPC"/>